<dbReference type="Pfam" id="PF00616">
    <property type="entry name" value="RasGAP"/>
    <property type="match status" value="1"/>
</dbReference>
<proteinExistence type="predicted"/>
<dbReference type="OrthoDB" id="1562946at2759"/>
<evidence type="ECO:0000259" key="4">
    <source>
        <dbReference type="PROSITE" id="PS50018"/>
    </source>
</evidence>
<dbReference type="PROSITE" id="PS50018">
    <property type="entry name" value="RAS_GTPASE_ACTIV_2"/>
    <property type="match status" value="1"/>
</dbReference>
<feature type="region of interest" description="Disordered" evidence="2">
    <location>
        <begin position="1"/>
        <end position="72"/>
    </location>
</feature>
<organism evidence="5 6">
    <name type="scientific">Lepidothrix coronata</name>
    <name type="common">blue-crowned manakin</name>
    <dbReference type="NCBI Taxonomy" id="321398"/>
    <lineage>
        <taxon>Eukaryota</taxon>
        <taxon>Metazoa</taxon>
        <taxon>Chordata</taxon>
        <taxon>Craniata</taxon>
        <taxon>Vertebrata</taxon>
        <taxon>Euteleostomi</taxon>
        <taxon>Archelosauria</taxon>
        <taxon>Archosauria</taxon>
        <taxon>Dinosauria</taxon>
        <taxon>Saurischia</taxon>
        <taxon>Theropoda</taxon>
        <taxon>Coelurosauria</taxon>
        <taxon>Aves</taxon>
        <taxon>Neognathae</taxon>
        <taxon>Neoaves</taxon>
        <taxon>Telluraves</taxon>
        <taxon>Australaves</taxon>
        <taxon>Passeriformes</taxon>
        <taxon>Pipridae</taxon>
        <taxon>Lepidothrix</taxon>
    </lineage>
</organism>
<dbReference type="Pfam" id="PF00168">
    <property type="entry name" value="C2"/>
    <property type="match status" value="1"/>
</dbReference>
<dbReference type="PROSITE" id="PS50004">
    <property type="entry name" value="C2"/>
    <property type="match status" value="1"/>
</dbReference>
<dbReference type="SUPFAM" id="SSF48350">
    <property type="entry name" value="GTPase activation domain, GAP"/>
    <property type="match status" value="1"/>
</dbReference>
<name>A0A6J0JA67_9PASS</name>
<keyword evidence="5" id="KW-1185">Reference proteome</keyword>
<feature type="domain" description="Ras-GAP" evidence="4">
    <location>
        <begin position="278"/>
        <end position="377"/>
    </location>
</feature>
<feature type="domain" description="C2" evidence="3">
    <location>
        <begin position="96"/>
        <end position="217"/>
    </location>
</feature>
<dbReference type="Gene3D" id="2.60.40.150">
    <property type="entry name" value="C2 domain"/>
    <property type="match status" value="1"/>
</dbReference>
<dbReference type="SUPFAM" id="SSF49562">
    <property type="entry name" value="C2 domain (Calcium/lipid-binding domain, CaLB)"/>
    <property type="match status" value="1"/>
</dbReference>
<feature type="compositionally biased region" description="Basic and acidic residues" evidence="2">
    <location>
        <begin position="30"/>
        <end position="54"/>
    </location>
</feature>
<dbReference type="PANTHER" id="PTHR10194">
    <property type="entry name" value="RAS GTPASE-ACTIVATING PROTEINS"/>
    <property type="match status" value="1"/>
</dbReference>
<dbReference type="InterPro" id="IPR000008">
    <property type="entry name" value="C2_dom"/>
</dbReference>
<evidence type="ECO:0000313" key="6">
    <source>
        <dbReference type="RefSeq" id="XP_017695181.1"/>
    </source>
</evidence>
<keyword evidence="1" id="KW-0343">GTPase activation</keyword>
<dbReference type="RefSeq" id="XP_017695181.1">
    <property type="nucleotide sequence ID" value="XM_017839692.1"/>
</dbReference>
<dbReference type="GeneID" id="108510051"/>
<gene>
    <name evidence="6" type="primary">LOC108510051</name>
</gene>
<evidence type="ECO:0000313" key="5">
    <source>
        <dbReference type="Proteomes" id="UP000504624"/>
    </source>
</evidence>
<dbReference type="InterPro" id="IPR039360">
    <property type="entry name" value="Ras_GTPase"/>
</dbReference>
<feature type="region of interest" description="Disordered" evidence="2">
    <location>
        <begin position="236"/>
        <end position="262"/>
    </location>
</feature>
<dbReference type="InterPro" id="IPR035892">
    <property type="entry name" value="C2_domain_sf"/>
</dbReference>
<protein>
    <submittedName>
        <fullName evidence="6">RasGAP-activating-like protein 1</fullName>
    </submittedName>
</protein>
<evidence type="ECO:0000256" key="2">
    <source>
        <dbReference type="SAM" id="MobiDB-lite"/>
    </source>
</evidence>
<evidence type="ECO:0000259" key="3">
    <source>
        <dbReference type="PROSITE" id="PS50004"/>
    </source>
</evidence>
<dbReference type="Proteomes" id="UP000504624">
    <property type="component" value="Unplaced"/>
</dbReference>
<dbReference type="InterPro" id="IPR001936">
    <property type="entry name" value="RasGAP_dom"/>
</dbReference>
<dbReference type="InterPro" id="IPR008936">
    <property type="entry name" value="Rho_GTPase_activation_prot"/>
</dbReference>
<dbReference type="Gene3D" id="1.10.506.10">
    <property type="entry name" value="GTPase Activation - p120gap, domain 1"/>
    <property type="match status" value="1"/>
</dbReference>
<evidence type="ECO:0000256" key="1">
    <source>
        <dbReference type="ARBA" id="ARBA00022468"/>
    </source>
</evidence>
<accession>A0A6J0JA67</accession>
<reference evidence="6" key="1">
    <citation type="submission" date="2025-08" db="UniProtKB">
        <authorList>
            <consortium name="RefSeq"/>
        </authorList>
    </citation>
    <scope>IDENTIFICATION</scope>
</reference>
<dbReference type="GO" id="GO:0005096">
    <property type="term" value="F:GTPase activator activity"/>
    <property type="evidence" value="ECO:0007669"/>
    <property type="project" value="UniProtKB-KW"/>
</dbReference>
<dbReference type="PANTHER" id="PTHR10194:SF3">
    <property type="entry name" value="RASGAP-ACTIVATING-LIKE PROTEIN 1"/>
    <property type="match status" value="1"/>
</dbReference>
<dbReference type="AlphaFoldDB" id="A0A6J0JA67"/>
<sequence length="377" mass="40164">MGPPRWVPGGLPVGTTPAQPSCARLGSGRSRGERSGEKNNRERGKGKNRPREAAAGEEEEAGTGSVLGGLGAPIAAPHAHSWVPTPKFGAQRVVEGKDRPAKDVSGSRDPSCMVKVGNEVVARGLAPRDPSGPSDPFARGLCCGHMLGTAVSRGWVLAPRENPFPCWDEGLELELPEGEAVLSVEWWGWDIVGKNNFPGWGEFPLDTINTDPTRGWFQLLPSPSTSQDHGWVLRDGGTPGGGWGPSERRGLAVPTLPSPQPPDGTVLDILEELTSGESRQDVVTKLVNIFLGQGLAVPLLDCVTTHELARTTDPNTLFCSNSTASKSTEQFMRAVGLPCLHEVLKPVVSHILEEKKPMELEPGRMGLSQGRGATHCC</sequence>